<comment type="caution">
    <text evidence="10">Lacks conserved residue(s) required for the propagation of feature annotation.</text>
</comment>
<comment type="similarity">
    <text evidence="10">Belongs to the insect chemoreceptor superfamily. Heteromeric odorant receptor channel (TC 1.A.69) family.</text>
</comment>
<dbReference type="AlphaFoldDB" id="A0ABD0TAX4"/>
<dbReference type="GO" id="GO:0007608">
    <property type="term" value="P:sensory perception of smell"/>
    <property type="evidence" value="ECO:0007669"/>
    <property type="project" value="UniProtKB-KW"/>
</dbReference>
<dbReference type="Proteomes" id="UP001549921">
    <property type="component" value="Unassembled WGS sequence"/>
</dbReference>
<reference evidence="11 12" key="1">
    <citation type="submission" date="2024-06" db="EMBL/GenBank/DDBJ databases">
        <title>A chromosome-level genome assembly of beet webworm, Loxostege sticticalis.</title>
        <authorList>
            <person name="Zhang Y."/>
        </authorList>
    </citation>
    <scope>NUCLEOTIDE SEQUENCE [LARGE SCALE GENOMIC DNA]</scope>
    <source>
        <strain evidence="11">AQ028</strain>
        <tissue evidence="11">Male pupae</tissue>
    </source>
</reference>
<evidence type="ECO:0000256" key="7">
    <source>
        <dbReference type="ARBA" id="ARBA00023136"/>
    </source>
</evidence>
<feature type="transmembrane region" description="Helical" evidence="10">
    <location>
        <begin position="177"/>
        <end position="196"/>
    </location>
</feature>
<evidence type="ECO:0000313" key="12">
    <source>
        <dbReference type="Proteomes" id="UP001549921"/>
    </source>
</evidence>
<comment type="subcellular location">
    <subcellularLocation>
        <location evidence="1 10">Cell membrane</location>
        <topology evidence="1 10">Multi-pass membrane protein</topology>
    </subcellularLocation>
</comment>
<evidence type="ECO:0000256" key="1">
    <source>
        <dbReference type="ARBA" id="ARBA00004651"/>
    </source>
</evidence>
<keyword evidence="3 10" id="KW-0716">Sensory transduction</keyword>
<keyword evidence="2" id="KW-1003">Cell membrane</keyword>
<dbReference type="PANTHER" id="PTHR21137:SF35">
    <property type="entry name" value="ODORANT RECEPTOR 19A-RELATED"/>
    <property type="match status" value="1"/>
</dbReference>
<keyword evidence="5 10" id="KW-0552">Olfaction</keyword>
<proteinExistence type="inferred from homology"/>
<evidence type="ECO:0000256" key="4">
    <source>
        <dbReference type="ARBA" id="ARBA00022692"/>
    </source>
</evidence>
<sequence>MDIIRHKVLVWAGIYKLHTKRYYLGVCHDVYRVFVIVMLILVNIQHIIYIYLRAIRGEDVPWDIVLLVITMINLIIKVVTINIHSKQIDEIHDLIKAPMFDPTCTEDETILKKNEKQINLLLKTVYINVTVLNISYNIYTIGQRVKDASAVIPAYYPFDTNPWSGYLLAFLFEWANLSFWCGYGLALIDCSVACYYTRASTHLKIVNYHLEHMFDDVKGQIQKHFQYKDFLDRTLNHKFIYYVQRYLNVHRLIDTVNIAFNGGTAFQFFSVTACLSFCIYKMSYTDIFSVEFQFASTLVLYYQLQNFLYCYFGNLVENESDLVCTSMYFSGWTSASPRFRRQMLRRRPNWRRSHDDTMRRRLIAMARWARPITPRVSIVPVTMATFEATVRLSYTLYTVLKSRSMTMN</sequence>
<keyword evidence="7 10" id="KW-0472">Membrane</keyword>
<dbReference type="GO" id="GO:0005886">
    <property type="term" value="C:plasma membrane"/>
    <property type="evidence" value="ECO:0007669"/>
    <property type="project" value="UniProtKB-SubCell"/>
</dbReference>
<feature type="transmembrane region" description="Helical" evidence="10">
    <location>
        <begin position="30"/>
        <end position="52"/>
    </location>
</feature>
<organism evidence="11 12">
    <name type="scientific">Loxostege sticticalis</name>
    <name type="common">Beet webworm moth</name>
    <dbReference type="NCBI Taxonomy" id="481309"/>
    <lineage>
        <taxon>Eukaryota</taxon>
        <taxon>Metazoa</taxon>
        <taxon>Ecdysozoa</taxon>
        <taxon>Arthropoda</taxon>
        <taxon>Hexapoda</taxon>
        <taxon>Insecta</taxon>
        <taxon>Pterygota</taxon>
        <taxon>Neoptera</taxon>
        <taxon>Endopterygota</taxon>
        <taxon>Lepidoptera</taxon>
        <taxon>Glossata</taxon>
        <taxon>Ditrysia</taxon>
        <taxon>Pyraloidea</taxon>
        <taxon>Crambidae</taxon>
        <taxon>Pyraustinae</taxon>
        <taxon>Loxostege</taxon>
    </lineage>
</organism>
<evidence type="ECO:0000313" key="11">
    <source>
        <dbReference type="EMBL" id="KAL0840542.1"/>
    </source>
</evidence>
<keyword evidence="9 10" id="KW-0807">Transducer</keyword>
<evidence type="ECO:0000256" key="5">
    <source>
        <dbReference type="ARBA" id="ARBA00022725"/>
    </source>
</evidence>
<evidence type="ECO:0000256" key="9">
    <source>
        <dbReference type="ARBA" id="ARBA00023224"/>
    </source>
</evidence>
<dbReference type="Pfam" id="PF02949">
    <property type="entry name" value="7tm_6"/>
    <property type="match status" value="1"/>
</dbReference>
<evidence type="ECO:0000256" key="10">
    <source>
        <dbReference type="RuleBase" id="RU351113"/>
    </source>
</evidence>
<dbReference type="GO" id="GO:0007165">
    <property type="term" value="P:signal transduction"/>
    <property type="evidence" value="ECO:0007669"/>
    <property type="project" value="UniProtKB-KW"/>
</dbReference>
<accession>A0ABD0TAX4</accession>
<protein>
    <recommendedName>
        <fullName evidence="10">Odorant receptor</fullName>
    </recommendedName>
</protein>
<gene>
    <name evidence="11" type="ORF">ABMA28_015760</name>
</gene>
<evidence type="ECO:0000256" key="2">
    <source>
        <dbReference type="ARBA" id="ARBA00022475"/>
    </source>
</evidence>
<keyword evidence="8 10" id="KW-0675">Receptor</keyword>
<feature type="transmembrane region" description="Helical" evidence="10">
    <location>
        <begin position="120"/>
        <end position="139"/>
    </location>
</feature>
<dbReference type="EMBL" id="JBEDNZ010000007">
    <property type="protein sequence ID" value="KAL0840542.1"/>
    <property type="molecule type" value="Genomic_DNA"/>
</dbReference>
<dbReference type="PANTHER" id="PTHR21137">
    <property type="entry name" value="ODORANT RECEPTOR"/>
    <property type="match status" value="1"/>
</dbReference>
<name>A0ABD0TAX4_LOXSC</name>
<keyword evidence="6 10" id="KW-1133">Transmembrane helix</keyword>
<dbReference type="InterPro" id="IPR004117">
    <property type="entry name" value="7tm6_olfct_rcpt"/>
</dbReference>
<evidence type="ECO:0000256" key="3">
    <source>
        <dbReference type="ARBA" id="ARBA00022606"/>
    </source>
</evidence>
<evidence type="ECO:0000256" key="6">
    <source>
        <dbReference type="ARBA" id="ARBA00022989"/>
    </source>
</evidence>
<feature type="transmembrane region" description="Helical" evidence="10">
    <location>
        <begin position="64"/>
        <end position="83"/>
    </location>
</feature>
<keyword evidence="4 10" id="KW-0812">Transmembrane</keyword>
<evidence type="ECO:0000256" key="8">
    <source>
        <dbReference type="ARBA" id="ARBA00023170"/>
    </source>
</evidence>
<comment type="caution">
    <text evidence="11">The sequence shown here is derived from an EMBL/GenBank/DDBJ whole genome shotgun (WGS) entry which is preliminary data.</text>
</comment>